<gene>
    <name evidence="9" type="ORF">POM88_051929</name>
</gene>
<dbReference type="PANTHER" id="PTHR24115">
    <property type="entry name" value="KINESIN-RELATED"/>
    <property type="match status" value="1"/>
</dbReference>
<keyword evidence="2 5" id="KW-0547">Nucleotide-binding</keyword>
<dbReference type="EMBL" id="JAUIZM010000012">
    <property type="protein sequence ID" value="KAK1353564.1"/>
    <property type="molecule type" value="Genomic_DNA"/>
</dbReference>
<dbReference type="InterPro" id="IPR027417">
    <property type="entry name" value="P-loop_NTPase"/>
</dbReference>
<dbReference type="GO" id="GO:0007018">
    <property type="term" value="P:microtubule-based movement"/>
    <property type="evidence" value="ECO:0007669"/>
    <property type="project" value="InterPro"/>
</dbReference>
<evidence type="ECO:0000256" key="3">
    <source>
        <dbReference type="ARBA" id="ARBA00022840"/>
    </source>
</evidence>
<comment type="similarity">
    <text evidence="5">Belongs to the TRAFAC class myosin-kinesin ATPase superfamily. Kinesin family.</text>
</comment>
<dbReference type="GO" id="GO:0005871">
    <property type="term" value="C:kinesin complex"/>
    <property type="evidence" value="ECO:0007669"/>
    <property type="project" value="TreeGrafter"/>
</dbReference>
<dbReference type="Pfam" id="PF00225">
    <property type="entry name" value="Kinesin"/>
    <property type="match status" value="1"/>
</dbReference>
<feature type="compositionally biased region" description="Basic and acidic residues" evidence="7">
    <location>
        <begin position="690"/>
        <end position="712"/>
    </location>
</feature>
<reference evidence="9" key="1">
    <citation type="submission" date="2023-02" db="EMBL/GenBank/DDBJ databases">
        <title>Genome of toxic invasive species Heracleum sosnowskyi carries increased number of genes despite the absence of recent whole-genome duplications.</title>
        <authorList>
            <person name="Schelkunov M."/>
            <person name="Shtratnikova V."/>
            <person name="Makarenko M."/>
            <person name="Klepikova A."/>
            <person name="Omelchenko D."/>
            <person name="Novikova G."/>
            <person name="Obukhova E."/>
            <person name="Bogdanov V."/>
            <person name="Penin A."/>
            <person name="Logacheva M."/>
        </authorList>
    </citation>
    <scope>NUCLEOTIDE SEQUENCE</scope>
    <source>
        <strain evidence="9">Hsosn_3</strain>
        <tissue evidence="9">Leaf</tissue>
    </source>
</reference>
<comment type="caution">
    <text evidence="9">The sequence shown here is derived from an EMBL/GenBank/DDBJ whole genome shotgun (WGS) entry which is preliminary data.</text>
</comment>
<dbReference type="GO" id="GO:0005874">
    <property type="term" value="C:microtubule"/>
    <property type="evidence" value="ECO:0007669"/>
    <property type="project" value="UniProtKB-KW"/>
</dbReference>
<dbReference type="PRINTS" id="PR00380">
    <property type="entry name" value="KINESINHEAVY"/>
</dbReference>
<dbReference type="AlphaFoldDB" id="A0AAD8GSR8"/>
<dbReference type="PROSITE" id="PS50067">
    <property type="entry name" value="KINESIN_MOTOR_2"/>
    <property type="match status" value="1"/>
</dbReference>
<feature type="region of interest" description="Disordered" evidence="7">
    <location>
        <begin position="865"/>
        <end position="889"/>
    </location>
</feature>
<dbReference type="GO" id="GO:0005634">
    <property type="term" value="C:nucleus"/>
    <property type="evidence" value="ECO:0007669"/>
    <property type="project" value="TreeGrafter"/>
</dbReference>
<dbReference type="GO" id="GO:0008017">
    <property type="term" value="F:microtubule binding"/>
    <property type="evidence" value="ECO:0007669"/>
    <property type="project" value="InterPro"/>
</dbReference>
<keyword evidence="6" id="KW-0175">Coiled coil</keyword>
<feature type="compositionally biased region" description="Polar residues" evidence="7">
    <location>
        <begin position="713"/>
        <end position="725"/>
    </location>
</feature>
<dbReference type="Gene3D" id="3.40.850.10">
    <property type="entry name" value="Kinesin motor domain"/>
    <property type="match status" value="1"/>
</dbReference>
<name>A0AAD8GSR8_9APIA</name>
<keyword evidence="3 5" id="KW-0067">ATP-binding</keyword>
<evidence type="ECO:0000256" key="6">
    <source>
        <dbReference type="SAM" id="Coils"/>
    </source>
</evidence>
<dbReference type="GO" id="GO:0003777">
    <property type="term" value="F:microtubule motor activity"/>
    <property type="evidence" value="ECO:0007669"/>
    <property type="project" value="InterPro"/>
</dbReference>
<dbReference type="InterPro" id="IPR036961">
    <property type="entry name" value="Kinesin_motor_dom_sf"/>
</dbReference>
<feature type="region of interest" description="Disordered" evidence="7">
    <location>
        <begin position="689"/>
        <end position="725"/>
    </location>
</feature>
<evidence type="ECO:0000256" key="1">
    <source>
        <dbReference type="ARBA" id="ARBA00022701"/>
    </source>
</evidence>
<feature type="binding site" evidence="5">
    <location>
        <begin position="185"/>
        <end position="192"/>
    </location>
    <ligand>
        <name>ATP</name>
        <dbReference type="ChEBI" id="CHEBI:30616"/>
    </ligand>
</feature>
<feature type="compositionally biased region" description="Pro residues" evidence="7">
    <location>
        <begin position="30"/>
        <end position="42"/>
    </location>
</feature>
<evidence type="ECO:0000256" key="4">
    <source>
        <dbReference type="ARBA" id="ARBA00023175"/>
    </source>
</evidence>
<dbReference type="SMART" id="SM00129">
    <property type="entry name" value="KISc"/>
    <property type="match status" value="1"/>
</dbReference>
<evidence type="ECO:0000256" key="7">
    <source>
        <dbReference type="SAM" id="MobiDB-lite"/>
    </source>
</evidence>
<protein>
    <submittedName>
        <fullName evidence="9">Kinesin-like protein KIN-6</fullName>
    </submittedName>
</protein>
<keyword evidence="4 5" id="KW-0505">Motor protein</keyword>
<dbReference type="SUPFAM" id="SSF52540">
    <property type="entry name" value="P-loop containing nucleoside triphosphate hydrolases"/>
    <property type="match status" value="1"/>
</dbReference>
<reference evidence="9" key="2">
    <citation type="submission" date="2023-05" db="EMBL/GenBank/DDBJ databases">
        <authorList>
            <person name="Schelkunov M.I."/>
        </authorList>
    </citation>
    <scope>NUCLEOTIDE SEQUENCE</scope>
    <source>
        <strain evidence="9">Hsosn_3</strain>
        <tissue evidence="9">Leaf</tissue>
    </source>
</reference>
<keyword evidence="10" id="KW-1185">Reference proteome</keyword>
<accession>A0AAD8GSR8</accession>
<dbReference type="InterPro" id="IPR001752">
    <property type="entry name" value="Kinesin_motor_dom"/>
</dbReference>
<feature type="region of interest" description="Disordered" evidence="7">
    <location>
        <begin position="1"/>
        <end position="45"/>
    </location>
</feature>
<dbReference type="PANTHER" id="PTHR24115:SF1008">
    <property type="entry name" value="KINESIN-LIKE PROTEIN SUBITO"/>
    <property type="match status" value="1"/>
</dbReference>
<keyword evidence="1" id="KW-0493">Microtubule</keyword>
<organism evidence="9 10">
    <name type="scientific">Heracleum sosnowskyi</name>
    <dbReference type="NCBI Taxonomy" id="360622"/>
    <lineage>
        <taxon>Eukaryota</taxon>
        <taxon>Viridiplantae</taxon>
        <taxon>Streptophyta</taxon>
        <taxon>Embryophyta</taxon>
        <taxon>Tracheophyta</taxon>
        <taxon>Spermatophyta</taxon>
        <taxon>Magnoliopsida</taxon>
        <taxon>eudicotyledons</taxon>
        <taxon>Gunneridae</taxon>
        <taxon>Pentapetalae</taxon>
        <taxon>asterids</taxon>
        <taxon>campanulids</taxon>
        <taxon>Apiales</taxon>
        <taxon>Apiaceae</taxon>
        <taxon>Apioideae</taxon>
        <taxon>apioid superclade</taxon>
        <taxon>Tordylieae</taxon>
        <taxon>Tordyliinae</taxon>
        <taxon>Heracleum</taxon>
    </lineage>
</organism>
<proteinExistence type="inferred from homology"/>
<evidence type="ECO:0000313" key="9">
    <source>
        <dbReference type="EMBL" id="KAK1353564.1"/>
    </source>
</evidence>
<evidence type="ECO:0000313" key="10">
    <source>
        <dbReference type="Proteomes" id="UP001237642"/>
    </source>
</evidence>
<sequence length="906" mass="100235">MDELKSPPSRPPSTVTVRRNPPRRARPTPSQAPIPISLPPTPSKTIPSFPIDDILSIEIPENNIVKNIENENLKVFLRIRPQSISQPQGKKGGVAKNVWPQSKQIAKSKVKKVSEVCLKENDEHSVTLCPPQSMQDQKRSKTEVYEGFSYVFSADSSQDDVFDKMVNPIVEDFMKGKSGMLAALGPSGSGKTHTIFGTGRQPGMIPLALRKIFLGTDGNGAQSPRTLYLSMFEICSERGRTERMIDLFNDGVDICLQQSIIKGLHESVVCDVQQAEALIAEGMLKRATAMTNSNNQSSRSQCIINVRCETCGDFDASSNSALLTIVDLAGAEREKKTGNQGHRLLESNFINNTSMVFGLCLRSLLEHQKNRKKPLQKHFKNSLLTRYLRDYLEGKKRMALILTVKSGEEDYLDASFLLRQASPFMKIKFTNSEESTEMIGNKRHFQPFLKADQQKKMKMSTIESSVVNEKSVDVVNSTPHEKECENEVTVKKVNEVYDNINASKRNRLSQIMQGFARAAWQVLKQYKEKLKVAEKEIIYLKQSLEDERARSDRLAKELARLKSSFLCEDIVSTDKIITKEVGCRGNYLDGSAELDHQSMDSHEVVGGTSENLSESEVTVNNRSTDFSVINSCVVGTSGVGEEIFKGHCRQKHVESPVASEGVEISEGKEDSSHKGIVLFEDTACSIPDNLGRDDISSSVERRQSKNDTEKDAGTSSGNISEPEFTVNSQSIDSSAVGSCVVINSVTQEISEGTCCQRIQSPGVAEDLENFESKDDSDQNDNVLLQDSANSIQPIVSISDDSSSLVEGHQSQNDMEKKVFNQTAISNEVPEVAVEVVPCSKLPNAEKPKRRLQPASSMLLKNISGLDIEEENEKPKGARGSKRNTGVDLTRKTQGSLSLIRLLKNNI</sequence>
<feature type="coiled-coil region" evidence="6">
    <location>
        <begin position="523"/>
        <end position="564"/>
    </location>
</feature>
<evidence type="ECO:0000256" key="2">
    <source>
        <dbReference type="ARBA" id="ARBA00022741"/>
    </source>
</evidence>
<feature type="domain" description="Kinesin motor" evidence="8">
    <location>
        <begin position="72"/>
        <end position="427"/>
    </location>
</feature>
<dbReference type="GO" id="GO:0016887">
    <property type="term" value="F:ATP hydrolysis activity"/>
    <property type="evidence" value="ECO:0007669"/>
    <property type="project" value="TreeGrafter"/>
</dbReference>
<dbReference type="GO" id="GO:0005524">
    <property type="term" value="F:ATP binding"/>
    <property type="evidence" value="ECO:0007669"/>
    <property type="project" value="UniProtKB-UniRule"/>
</dbReference>
<evidence type="ECO:0000259" key="8">
    <source>
        <dbReference type="PROSITE" id="PS50067"/>
    </source>
</evidence>
<evidence type="ECO:0000256" key="5">
    <source>
        <dbReference type="PROSITE-ProRule" id="PRU00283"/>
    </source>
</evidence>
<dbReference type="Proteomes" id="UP001237642">
    <property type="component" value="Unassembled WGS sequence"/>
</dbReference>
<dbReference type="InterPro" id="IPR027640">
    <property type="entry name" value="Kinesin-like_fam"/>
</dbReference>